<comment type="caution">
    <text evidence="9">The sequence shown here is derived from an EMBL/GenBank/DDBJ whole genome shotgun (WGS) entry which is preliminary data.</text>
</comment>
<dbReference type="PANTHER" id="PTHR43227:SF11">
    <property type="entry name" value="BLL4140 PROTEIN"/>
    <property type="match status" value="1"/>
</dbReference>
<proteinExistence type="inferred from homology"/>
<dbReference type="GO" id="GO:0005886">
    <property type="term" value="C:plasma membrane"/>
    <property type="evidence" value="ECO:0007669"/>
    <property type="project" value="UniProtKB-SubCell"/>
</dbReference>
<dbReference type="PANTHER" id="PTHR43227">
    <property type="entry name" value="BLL4140 PROTEIN"/>
    <property type="match status" value="1"/>
</dbReference>
<feature type="transmembrane region" description="Helical" evidence="7">
    <location>
        <begin position="134"/>
        <end position="155"/>
    </location>
</feature>
<evidence type="ECO:0000259" key="8">
    <source>
        <dbReference type="PROSITE" id="PS50928"/>
    </source>
</evidence>
<dbReference type="Proteomes" id="UP000295718">
    <property type="component" value="Unassembled WGS sequence"/>
</dbReference>
<dbReference type="PROSITE" id="PS50928">
    <property type="entry name" value="ABC_TM1"/>
    <property type="match status" value="1"/>
</dbReference>
<dbReference type="AlphaFoldDB" id="A0A4R1QYD8"/>
<comment type="similarity">
    <text evidence="7">Belongs to the binding-protein-dependent transport system permease family.</text>
</comment>
<comment type="subcellular location">
    <subcellularLocation>
        <location evidence="1 7">Cell membrane</location>
        <topology evidence="1 7">Multi-pass membrane protein</topology>
    </subcellularLocation>
</comment>
<evidence type="ECO:0000313" key="10">
    <source>
        <dbReference type="Proteomes" id="UP000295718"/>
    </source>
</evidence>
<keyword evidence="3" id="KW-1003">Cell membrane</keyword>
<keyword evidence="10" id="KW-1185">Reference proteome</keyword>
<evidence type="ECO:0000256" key="6">
    <source>
        <dbReference type="ARBA" id="ARBA00023136"/>
    </source>
</evidence>
<feature type="domain" description="ABC transmembrane type-1" evidence="8">
    <location>
        <begin position="266"/>
        <end position="484"/>
    </location>
</feature>
<evidence type="ECO:0000256" key="7">
    <source>
        <dbReference type="RuleBase" id="RU363032"/>
    </source>
</evidence>
<feature type="transmembrane region" description="Helical" evidence="7">
    <location>
        <begin position="400"/>
        <end position="420"/>
    </location>
</feature>
<keyword evidence="5 7" id="KW-1133">Transmembrane helix</keyword>
<dbReference type="STRING" id="1469948.GCA_000732725_03112"/>
<keyword evidence="2 7" id="KW-0813">Transport</keyword>
<dbReference type="GO" id="GO:0055085">
    <property type="term" value="P:transmembrane transport"/>
    <property type="evidence" value="ECO:0007669"/>
    <property type="project" value="InterPro"/>
</dbReference>
<dbReference type="Gene3D" id="1.10.3720.10">
    <property type="entry name" value="MetI-like"/>
    <property type="match status" value="1"/>
</dbReference>
<evidence type="ECO:0000256" key="4">
    <source>
        <dbReference type="ARBA" id="ARBA00022692"/>
    </source>
</evidence>
<accession>A0A4R1QYD8</accession>
<feature type="transmembrane region" description="Helical" evidence="7">
    <location>
        <begin position="353"/>
        <end position="379"/>
    </location>
</feature>
<name>A0A4R1QYD8_9FIRM</name>
<evidence type="ECO:0000256" key="1">
    <source>
        <dbReference type="ARBA" id="ARBA00004651"/>
    </source>
</evidence>
<evidence type="ECO:0000256" key="2">
    <source>
        <dbReference type="ARBA" id="ARBA00022448"/>
    </source>
</evidence>
<gene>
    <name evidence="9" type="ORF">EDD76_109102</name>
</gene>
<dbReference type="InterPro" id="IPR000515">
    <property type="entry name" value="MetI-like"/>
</dbReference>
<feature type="transmembrane region" description="Helical" evidence="7">
    <location>
        <begin position="206"/>
        <end position="234"/>
    </location>
</feature>
<feature type="transmembrane region" description="Helical" evidence="7">
    <location>
        <begin position="26"/>
        <end position="49"/>
    </location>
</feature>
<protein>
    <submittedName>
        <fullName evidence="9">ABC-type polysaccharide transport system permease subunit</fullName>
    </submittedName>
</protein>
<organism evidence="9 10">
    <name type="scientific">Kineothrix alysoides</name>
    <dbReference type="NCBI Taxonomy" id="1469948"/>
    <lineage>
        <taxon>Bacteria</taxon>
        <taxon>Bacillati</taxon>
        <taxon>Bacillota</taxon>
        <taxon>Clostridia</taxon>
        <taxon>Lachnospirales</taxon>
        <taxon>Lachnospiraceae</taxon>
        <taxon>Kineothrix</taxon>
    </lineage>
</organism>
<keyword evidence="6 7" id="KW-0472">Membrane</keyword>
<feature type="transmembrane region" description="Helical" evidence="7">
    <location>
        <begin position="90"/>
        <end position="113"/>
    </location>
</feature>
<keyword evidence="4 7" id="KW-0812">Transmembrane</keyword>
<dbReference type="InterPro" id="IPR035906">
    <property type="entry name" value="MetI-like_sf"/>
</dbReference>
<feature type="transmembrane region" description="Helical" evidence="7">
    <location>
        <begin position="308"/>
        <end position="326"/>
    </location>
</feature>
<dbReference type="InterPro" id="IPR050809">
    <property type="entry name" value="UgpAE/MalFG_permease"/>
</dbReference>
<dbReference type="RefSeq" id="WP_242843320.1">
    <property type="nucleotide sequence ID" value="NZ_JPNB01000002.1"/>
</dbReference>
<dbReference type="Pfam" id="PF00528">
    <property type="entry name" value="BPD_transp_1"/>
    <property type="match status" value="1"/>
</dbReference>
<reference evidence="9 10" key="1">
    <citation type="submission" date="2019-03" db="EMBL/GenBank/DDBJ databases">
        <title>Genomic Encyclopedia of Type Strains, Phase IV (KMG-IV): sequencing the most valuable type-strain genomes for metagenomic binning, comparative biology and taxonomic classification.</title>
        <authorList>
            <person name="Goeker M."/>
        </authorList>
    </citation>
    <scope>NUCLEOTIDE SEQUENCE [LARGE SCALE GENOMIC DNA]</scope>
    <source>
        <strain evidence="9 10">DSM 100556</strain>
    </source>
</reference>
<feature type="transmembrane region" description="Helical" evidence="7">
    <location>
        <begin position="167"/>
        <end position="185"/>
    </location>
</feature>
<evidence type="ECO:0000256" key="5">
    <source>
        <dbReference type="ARBA" id="ARBA00022989"/>
    </source>
</evidence>
<dbReference type="CDD" id="cd06261">
    <property type="entry name" value="TM_PBP2"/>
    <property type="match status" value="1"/>
</dbReference>
<dbReference type="SUPFAM" id="SSF161098">
    <property type="entry name" value="MetI-like"/>
    <property type="match status" value="1"/>
</dbReference>
<feature type="transmembrane region" description="Helical" evidence="7">
    <location>
        <begin position="470"/>
        <end position="488"/>
    </location>
</feature>
<evidence type="ECO:0000256" key="3">
    <source>
        <dbReference type="ARBA" id="ARBA00022475"/>
    </source>
</evidence>
<dbReference type="EMBL" id="SLUO01000009">
    <property type="protein sequence ID" value="TCL57240.1"/>
    <property type="molecule type" value="Genomic_DNA"/>
</dbReference>
<feature type="transmembrane region" description="Helical" evidence="7">
    <location>
        <begin position="270"/>
        <end position="296"/>
    </location>
</feature>
<evidence type="ECO:0000313" key="9">
    <source>
        <dbReference type="EMBL" id="TCL57240.1"/>
    </source>
</evidence>
<sequence length="498" mass="56440">MKEKIKGLSRGNQFLNKELANRKTGVFLTAAVSVVAIILSLPFFSWISIVNIPALFSKLSITREMAENLFQGYSLFNLLSFVQESKQGSLGLYAMILLILMAAALYFNVAYALKIAFNLKGNKGNLGLYATGQTAMLFEMIATAATAGFVIFANYKFGMTGMQASPVVYILFLLSLLSFAAIKLLEAEERALYKEHGLFREIQKNWVLFLMLVPTFIYFMINNYLPMLGVYYAFTSFNFRDGLWASPFIGFKNFDFLVKADLFRLTKNTILYNVVFIGLGNALQIVFAIFVSQVTVKWFKKASQTLMFMPYFVSFVILKVLVYNIFEYQYGLINNIITSAGGGKIDFYNTPSYWPVLITLFYLWKNIGYGMVVYLATIMGIDSEYYEAAKVDGANIFQQIWYITLPLVKPTFIILLLYALGSIMKGQFELFYQMIGNNGTLYNVTDIFDTYVYRITMTQPLSIGLGTAAGLYQSVFGFAIVILTNFLVKRKNPEYALF</sequence>